<name>A0ABT6I592_9GAMM</name>
<gene>
    <name evidence="3" type="ORF">CUR86_10425</name>
</gene>
<evidence type="ECO:0000259" key="1">
    <source>
        <dbReference type="Pfam" id="PF06276"/>
    </source>
</evidence>
<evidence type="ECO:0000313" key="4">
    <source>
        <dbReference type="Proteomes" id="UP001162135"/>
    </source>
</evidence>
<comment type="caution">
    <text evidence="3">The sequence shown here is derived from an EMBL/GenBank/DDBJ whole genome shotgun (WGS) entry which is preliminary data.</text>
</comment>
<dbReference type="Proteomes" id="UP001162135">
    <property type="component" value="Unassembled WGS sequence"/>
</dbReference>
<evidence type="ECO:0000313" key="3">
    <source>
        <dbReference type="EMBL" id="MDH4572827.1"/>
    </source>
</evidence>
<feature type="domain" description="Aerobactin siderophore biosynthesis IucA/IucC-like C-terminal" evidence="1">
    <location>
        <begin position="68"/>
        <end position="216"/>
    </location>
</feature>
<dbReference type="Pfam" id="PF11575">
    <property type="entry name" value="FhuF_C"/>
    <property type="match status" value="1"/>
</dbReference>
<accession>A0ABT6I592</accession>
<dbReference type="RefSeq" id="WP_110716949.1">
    <property type="nucleotide sequence ID" value="NZ_PGFS01000001.1"/>
</dbReference>
<reference evidence="3" key="2">
    <citation type="submission" date="2017-11" db="EMBL/GenBank/DDBJ databases">
        <authorList>
            <person name="Das S.K."/>
        </authorList>
    </citation>
    <scope>NUCLEOTIDE SEQUENCE</scope>
    <source>
        <strain evidence="3">S4-41</strain>
    </source>
</reference>
<sequence length="260" mass="29510">MSEASRTHGFDPADWRYLAGPLRLKSAERADSRSLDVADFLDPGRCRELLDHLGPVMGSPERRTTASLLSKRLAFLLTGAPLYALSVCDRRLDLSAANCIIEYSHDDGLWTSSLPLWTLESEALAASRRHRARREILHVLFAQTVAPLWRTLQDVGGVPERILWENLAVRVYSLYERRLSGVGDALTRQRREADYGFLLTAQPSLFGLDFNPLARFFHPRTRSDDDGSVRFRRTCCLYFKATRPSEYCQACPLIKPREPA</sequence>
<reference evidence="3" key="1">
    <citation type="journal article" date="2015" name="Antonie Van Leeuwenhoek">
        <title>Comparative 16S rRNA signatures and multilocus sequence analysis for the genus Salinicola and description of Salinicola acroporae sp. nov., isolated from coral Acropora digitifera.</title>
        <authorList>
            <person name="Lepcha R.T."/>
            <person name="Poddar A."/>
            <person name="Schumann P."/>
            <person name="Das S.K."/>
        </authorList>
    </citation>
    <scope>NUCLEOTIDE SEQUENCE</scope>
    <source>
        <strain evidence="3">S4-41</strain>
    </source>
</reference>
<dbReference type="InterPro" id="IPR024726">
    <property type="entry name" value="FhuF_C"/>
</dbReference>
<organism evidence="3 4">
    <name type="scientific">Salinicola acroporae</name>
    <dbReference type="NCBI Taxonomy" id="1541440"/>
    <lineage>
        <taxon>Bacteria</taxon>
        <taxon>Pseudomonadati</taxon>
        <taxon>Pseudomonadota</taxon>
        <taxon>Gammaproteobacteria</taxon>
        <taxon>Oceanospirillales</taxon>
        <taxon>Halomonadaceae</taxon>
        <taxon>Salinicola</taxon>
    </lineage>
</organism>
<dbReference type="InterPro" id="IPR022770">
    <property type="entry name" value="IucA/IucC-like_C"/>
</dbReference>
<dbReference type="Pfam" id="PF06276">
    <property type="entry name" value="FhuF"/>
    <property type="match status" value="1"/>
</dbReference>
<feature type="domain" description="Ferric siderophore reductase C-terminal" evidence="2">
    <location>
        <begin position="232"/>
        <end position="253"/>
    </location>
</feature>
<proteinExistence type="predicted"/>
<dbReference type="EMBL" id="PGFS01000001">
    <property type="protein sequence ID" value="MDH4572827.1"/>
    <property type="molecule type" value="Genomic_DNA"/>
</dbReference>
<evidence type="ECO:0000259" key="2">
    <source>
        <dbReference type="Pfam" id="PF11575"/>
    </source>
</evidence>
<keyword evidence="4" id="KW-1185">Reference proteome</keyword>
<protein>
    <submittedName>
        <fullName evidence="3">Siderophore-iron reductase, Fe-S cluster protein</fullName>
    </submittedName>
</protein>